<dbReference type="InterPro" id="IPR038538">
    <property type="entry name" value="MTERF_sf"/>
</dbReference>
<comment type="similarity">
    <text evidence="1">Belongs to the mTERF family.</text>
</comment>
<accession>A0ABQ8GZJ4</accession>
<dbReference type="Proteomes" id="UP000827721">
    <property type="component" value="Unassembled WGS sequence"/>
</dbReference>
<evidence type="ECO:0000256" key="1">
    <source>
        <dbReference type="ARBA" id="ARBA00007692"/>
    </source>
</evidence>
<evidence type="ECO:0000313" key="6">
    <source>
        <dbReference type="Proteomes" id="UP000827721"/>
    </source>
</evidence>
<name>A0ABQ8GZJ4_9ROSI</name>
<gene>
    <name evidence="5" type="ORF">JRO89_XSUnG0085300</name>
</gene>
<protein>
    <recommendedName>
        <fullName evidence="7">Transcription termination factor MTEF18, mitochondrial</fullName>
    </recommendedName>
</protein>
<feature type="compositionally biased region" description="Low complexity" evidence="4">
    <location>
        <begin position="574"/>
        <end position="583"/>
    </location>
</feature>
<reference evidence="5 6" key="1">
    <citation type="submission" date="2021-02" db="EMBL/GenBank/DDBJ databases">
        <title>Plant Genome Project.</title>
        <authorList>
            <person name="Zhang R.-G."/>
        </authorList>
    </citation>
    <scope>NUCLEOTIDE SEQUENCE [LARGE SCALE GENOMIC DNA]</scope>
    <source>
        <tissue evidence="5">Leaves</tissue>
    </source>
</reference>
<keyword evidence="6" id="KW-1185">Reference proteome</keyword>
<organism evidence="5 6">
    <name type="scientific">Xanthoceras sorbifolium</name>
    <dbReference type="NCBI Taxonomy" id="99658"/>
    <lineage>
        <taxon>Eukaryota</taxon>
        <taxon>Viridiplantae</taxon>
        <taxon>Streptophyta</taxon>
        <taxon>Embryophyta</taxon>
        <taxon>Tracheophyta</taxon>
        <taxon>Spermatophyta</taxon>
        <taxon>Magnoliopsida</taxon>
        <taxon>eudicotyledons</taxon>
        <taxon>Gunneridae</taxon>
        <taxon>Pentapetalae</taxon>
        <taxon>rosids</taxon>
        <taxon>malvids</taxon>
        <taxon>Sapindales</taxon>
        <taxon>Sapindaceae</taxon>
        <taxon>Xanthoceroideae</taxon>
        <taxon>Xanthoceras</taxon>
    </lineage>
</organism>
<evidence type="ECO:0008006" key="7">
    <source>
        <dbReference type="Google" id="ProtNLM"/>
    </source>
</evidence>
<dbReference type="Gene3D" id="1.25.70.10">
    <property type="entry name" value="Transcription termination factor 3, mitochondrial"/>
    <property type="match status" value="2"/>
</dbReference>
<dbReference type="Pfam" id="PF02536">
    <property type="entry name" value="mTERF"/>
    <property type="match status" value="2"/>
</dbReference>
<dbReference type="PANTHER" id="PTHR13068:SF38">
    <property type="entry name" value="TRANSCRIPTION TERMINATION FACTOR FAMILY PROTEIN"/>
    <property type="match status" value="1"/>
</dbReference>
<evidence type="ECO:0000256" key="3">
    <source>
        <dbReference type="ARBA" id="ARBA00022946"/>
    </source>
</evidence>
<evidence type="ECO:0000313" key="5">
    <source>
        <dbReference type="EMBL" id="KAH7523138.1"/>
    </source>
</evidence>
<sequence length="797" mass="90525">MTHLQKLRTISIHKWVYSNLFENHVRSSNSPQRIGSFNIAQNPRRFYRRKTNVDQTSLACADNVHKVSVSIIREAQAALLDYLHSTRSLHFTDAEHMSKNSPFFLEKILKKIKDEENIGQCVVRYLQYHPINEFEPFFESAGLKPCEYNPLLPHNLMYLSDDDLLLKNYHALCNYGIERSKIGKIFMEAMEVLRYDFGVLQSKLQAYEDLGFSQCFIAKVIVCSPQLLIGDVNMEFAKVIEILKNMGIEFCWIEEHLEWNSCNWSKMFNLLSLYSQIGFSENQLGIVIRQHPRLLLEDSGDRALTLIGLLLKFGCTMNEICSMFVQFPQIQVAKFVLNLRQCVQFLHEIEMDMQEIGNIVCSHPILLGSCALKKTNSLLVLLNAGKKRLCKCIKENPQEIKKWVRGTRVVRFPSSGVKERSKMLKLKFLLDLGFVQNSKQMEKALKFIRASGGKLQERFDCFVNAGLDRKDVCEMIRLYPQILNQTKSVIETKIDFLVNDLGYPLSTLVIYPSYIYFTAQRIKLRLSMYSWLIDQGAAESMLALTLTGDGKEQEYGAWLCSSSPQKARPVRLEQPQQSASAASTQVPTGLPRANNSNVTPPKLSDFGVGTDHVEDIVHGHSDCNEKVLHENSVVYVFQAKEKEGTNVVINSRAQPQHGVETCPSSASSVRQSFVSQVLDYREKISTAEKGKAVAILDFVDASSRQPMDTMPAGPRSFWKRRARTSNNTRLVEMEDSGSLKRGASSEMEGRHRPAVLGWFDGLFTLPRGSVKTEAMRIFPGRLESHDIAMTPARDCAH</sequence>
<proteinExistence type="inferred from homology"/>
<keyword evidence="3" id="KW-0809">Transit peptide</keyword>
<evidence type="ECO:0000256" key="4">
    <source>
        <dbReference type="SAM" id="MobiDB-lite"/>
    </source>
</evidence>
<dbReference type="SMART" id="SM00733">
    <property type="entry name" value="Mterf"/>
    <property type="match status" value="5"/>
</dbReference>
<dbReference type="EMBL" id="JAFEMO010000170">
    <property type="protein sequence ID" value="KAH7523138.1"/>
    <property type="molecule type" value="Genomic_DNA"/>
</dbReference>
<dbReference type="InterPro" id="IPR003690">
    <property type="entry name" value="MTERF"/>
</dbReference>
<keyword evidence="2" id="KW-0804">Transcription</keyword>
<keyword evidence="2" id="KW-0806">Transcription termination</keyword>
<dbReference type="PANTHER" id="PTHR13068">
    <property type="entry name" value="CGI-12 PROTEIN-RELATED"/>
    <property type="match status" value="1"/>
</dbReference>
<comment type="caution">
    <text evidence="5">The sequence shown here is derived from an EMBL/GenBank/DDBJ whole genome shotgun (WGS) entry which is preliminary data.</text>
</comment>
<keyword evidence="2" id="KW-0805">Transcription regulation</keyword>
<evidence type="ECO:0000256" key="2">
    <source>
        <dbReference type="ARBA" id="ARBA00022472"/>
    </source>
</evidence>
<feature type="region of interest" description="Disordered" evidence="4">
    <location>
        <begin position="568"/>
        <end position="601"/>
    </location>
</feature>